<dbReference type="InterPro" id="IPR003829">
    <property type="entry name" value="Pirin_N_dom"/>
</dbReference>
<organism evidence="5 6">
    <name type="scientific">Pontibacter qinzhouensis</name>
    <dbReference type="NCBI Taxonomy" id="2603253"/>
    <lineage>
        <taxon>Bacteria</taxon>
        <taxon>Pseudomonadati</taxon>
        <taxon>Bacteroidota</taxon>
        <taxon>Cytophagia</taxon>
        <taxon>Cytophagales</taxon>
        <taxon>Hymenobacteraceae</taxon>
        <taxon>Pontibacter</taxon>
    </lineage>
</organism>
<dbReference type="PANTHER" id="PTHR43212">
    <property type="entry name" value="QUERCETIN 2,3-DIOXYGENASE"/>
    <property type="match status" value="1"/>
</dbReference>
<dbReference type="Pfam" id="PF02678">
    <property type="entry name" value="Pirin"/>
    <property type="match status" value="1"/>
</dbReference>
<dbReference type="PIRSF" id="PIRSF006232">
    <property type="entry name" value="Pirin"/>
    <property type="match status" value="1"/>
</dbReference>
<dbReference type="InterPro" id="IPR012093">
    <property type="entry name" value="Pirin"/>
</dbReference>
<protein>
    <submittedName>
        <fullName evidence="5">Pirin family protein</fullName>
    </submittedName>
</protein>
<evidence type="ECO:0000313" key="5">
    <source>
        <dbReference type="EMBL" id="TXK21634.1"/>
    </source>
</evidence>
<keyword evidence="6" id="KW-1185">Reference proteome</keyword>
<feature type="domain" description="Pirin N-terminal" evidence="3">
    <location>
        <begin position="16"/>
        <end position="119"/>
    </location>
</feature>
<comment type="similarity">
    <text evidence="1 2">Belongs to the pirin family.</text>
</comment>
<dbReference type="Proteomes" id="UP000321926">
    <property type="component" value="Unassembled WGS sequence"/>
</dbReference>
<name>A0A5C8IKN3_9BACT</name>
<comment type="caution">
    <text evidence="5">The sequence shown here is derived from an EMBL/GenBank/DDBJ whole genome shotgun (WGS) entry which is preliminary data.</text>
</comment>
<gene>
    <name evidence="5" type="ORF">FVR03_23255</name>
</gene>
<dbReference type="InterPro" id="IPR011051">
    <property type="entry name" value="RmlC_Cupin_sf"/>
</dbReference>
<dbReference type="RefSeq" id="WP_147924171.1">
    <property type="nucleotide sequence ID" value="NZ_VRTY01000163.1"/>
</dbReference>
<dbReference type="InterPro" id="IPR014710">
    <property type="entry name" value="RmlC-like_jellyroll"/>
</dbReference>
<dbReference type="PANTHER" id="PTHR43212:SF3">
    <property type="entry name" value="QUERCETIN 2,3-DIOXYGENASE"/>
    <property type="match status" value="1"/>
</dbReference>
<dbReference type="SUPFAM" id="SSF51182">
    <property type="entry name" value="RmlC-like cupins"/>
    <property type="match status" value="1"/>
</dbReference>
<dbReference type="AlphaFoldDB" id="A0A5C8IKN3"/>
<dbReference type="OrthoDB" id="321327at2"/>
<reference evidence="5 6" key="1">
    <citation type="submission" date="2019-08" db="EMBL/GenBank/DDBJ databases">
        <authorList>
            <person name="Shi S."/>
        </authorList>
    </citation>
    <scope>NUCLEOTIDE SEQUENCE [LARGE SCALE GENOMIC DNA]</scope>
    <source>
        <strain evidence="5 6">GY10130</strain>
    </source>
</reference>
<evidence type="ECO:0000259" key="4">
    <source>
        <dbReference type="Pfam" id="PF17954"/>
    </source>
</evidence>
<dbReference type="Pfam" id="PF17954">
    <property type="entry name" value="Pirin_C_2"/>
    <property type="match status" value="1"/>
</dbReference>
<dbReference type="Gene3D" id="2.60.120.10">
    <property type="entry name" value="Jelly Rolls"/>
    <property type="match status" value="2"/>
</dbReference>
<evidence type="ECO:0000256" key="1">
    <source>
        <dbReference type="ARBA" id="ARBA00008416"/>
    </source>
</evidence>
<feature type="domain" description="Quercetin 2,3-dioxygenase C-terminal cupin" evidence="4">
    <location>
        <begin position="156"/>
        <end position="233"/>
    </location>
</feature>
<evidence type="ECO:0000259" key="3">
    <source>
        <dbReference type="Pfam" id="PF02678"/>
    </source>
</evidence>
<accession>A0A5C8IKN3</accession>
<sequence>MIKLITASERHEAKIGDWLISNYLFSFADFYDPSNVQFGPLRVFNHEYVAPKSSFPAAPNTEMEIVTLILSGELTYRDNLGKETKIQAGGVQRITAGTGITYTLSNESEEDELHLIQMWFLPNKTGLAPSYEYMDVEFLTTSNKLMPLVTGQKVLEDLVYLNSNSTVYFGSATQGESIEFRTFKIRKSLLYILTGTVEINGAEVDKCDHARLESQEVIQIHASADATFILVDVPALEANF</sequence>
<proteinExistence type="inferred from homology"/>
<dbReference type="InterPro" id="IPR041602">
    <property type="entry name" value="Quercetinase_C"/>
</dbReference>
<evidence type="ECO:0000256" key="2">
    <source>
        <dbReference type="RuleBase" id="RU003457"/>
    </source>
</evidence>
<dbReference type="EMBL" id="VRTY01000163">
    <property type="protein sequence ID" value="TXK21634.1"/>
    <property type="molecule type" value="Genomic_DNA"/>
</dbReference>
<evidence type="ECO:0000313" key="6">
    <source>
        <dbReference type="Proteomes" id="UP000321926"/>
    </source>
</evidence>